<accession>A0ABV5UQU4</accession>
<keyword evidence="3" id="KW-1185">Reference proteome</keyword>
<sequence>MKGSIEVYTDNAGFYRFRIKDGNGAVIVTSEAYGSKDEALINLESVQNGAASTPVVDLIGLEKD</sequence>
<evidence type="ECO:0000259" key="1">
    <source>
        <dbReference type="Pfam" id="PF07411"/>
    </source>
</evidence>
<proteinExistence type="predicted"/>
<dbReference type="EMBL" id="JBHMBH010000021">
    <property type="protein sequence ID" value="MFB9714483.1"/>
    <property type="molecule type" value="Genomic_DNA"/>
</dbReference>
<name>A0ABV5UQU4_9MICC</name>
<dbReference type="SUPFAM" id="SSF160113">
    <property type="entry name" value="YegP-like"/>
    <property type="match status" value="1"/>
</dbReference>
<evidence type="ECO:0000313" key="2">
    <source>
        <dbReference type="EMBL" id="MFB9714483.1"/>
    </source>
</evidence>
<comment type="caution">
    <text evidence="2">The sequence shown here is derived from an EMBL/GenBank/DDBJ whole genome shotgun (WGS) entry which is preliminary data.</text>
</comment>
<dbReference type="Gene3D" id="2.30.29.80">
    <property type="match status" value="1"/>
</dbReference>
<dbReference type="InterPro" id="IPR010879">
    <property type="entry name" value="DUF1508"/>
</dbReference>
<organism evidence="2 3">
    <name type="scientific">Arthrobacter methylotrophus</name>
    <dbReference type="NCBI Taxonomy" id="121291"/>
    <lineage>
        <taxon>Bacteria</taxon>
        <taxon>Bacillati</taxon>
        <taxon>Actinomycetota</taxon>
        <taxon>Actinomycetes</taxon>
        <taxon>Micrococcales</taxon>
        <taxon>Micrococcaceae</taxon>
        <taxon>Arthrobacter</taxon>
    </lineage>
</organism>
<evidence type="ECO:0000313" key="3">
    <source>
        <dbReference type="Proteomes" id="UP001589536"/>
    </source>
</evidence>
<protein>
    <submittedName>
        <fullName evidence="2">YegP family protein</fullName>
    </submittedName>
</protein>
<dbReference type="Pfam" id="PF07411">
    <property type="entry name" value="DUF1508"/>
    <property type="match status" value="1"/>
</dbReference>
<dbReference type="InterPro" id="IPR036913">
    <property type="entry name" value="YegP-like_sf"/>
</dbReference>
<feature type="domain" description="DUF1508" evidence="1">
    <location>
        <begin position="10"/>
        <end position="57"/>
    </location>
</feature>
<dbReference type="RefSeq" id="WP_345046162.1">
    <property type="nucleotide sequence ID" value="NZ_BAABED010000001.1"/>
</dbReference>
<gene>
    <name evidence="2" type="ORF">ACFFPI_10150</name>
</gene>
<reference evidence="2 3" key="1">
    <citation type="submission" date="2024-09" db="EMBL/GenBank/DDBJ databases">
        <authorList>
            <person name="Sun Q."/>
            <person name="Mori K."/>
        </authorList>
    </citation>
    <scope>NUCLEOTIDE SEQUENCE [LARGE SCALE GENOMIC DNA]</scope>
    <source>
        <strain evidence="2 3">JCM 13519</strain>
    </source>
</reference>
<dbReference type="Proteomes" id="UP001589536">
    <property type="component" value="Unassembled WGS sequence"/>
</dbReference>